<evidence type="ECO:0000313" key="8">
    <source>
        <dbReference type="Proteomes" id="UP001649230"/>
    </source>
</evidence>
<accession>A0ABY3SGS2</accession>
<evidence type="ECO:0000256" key="1">
    <source>
        <dbReference type="ARBA" id="ARBA00001947"/>
    </source>
</evidence>
<dbReference type="Gene3D" id="3.40.830.10">
    <property type="entry name" value="LigB-like"/>
    <property type="match status" value="1"/>
</dbReference>
<dbReference type="GO" id="GO:0051213">
    <property type="term" value="F:dioxygenase activity"/>
    <property type="evidence" value="ECO:0007669"/>
    <property type="project" value="UniProtKB-KW"/>
</dbReference>
<keyword evidence="7" id="KW-0223">Dioxygenase</keyword>
<dbReference type="PANTHER" id="PTHR30096:SF0">
    <property type="entry name" value="4,5-DOPA DIOXYGENASE EXTRADIOL-LIKE PROTEIN"/>
    <property type="match status" value="1"/>
</dbReference>
<dbReference type="CDD" id="cd07363">
    <property type="entry name" value="45_DOPA_Dioxygenase"/>
    <property type="match status" value="1"/>
</dbReference>
<dbReference type="EMBL" id="CP090978">
    <property type="protein sequence ID" value="UJF32683.1"/>
    <property type="molecule type" value="Genomic_DNA"/>
</dbReference>
<keyword evidence="3" id="KW-0479">Metal-binding</keyword>
<organism evidence="7 8">
    <name type="scientific">Paenibacillus hexagrammi</name>
    <dbReference type="NCBI Taxonomy" id="2908839"/>
    <lineage>
        <taxon>Bacteria</taxon>
        <taxon>Bacillati</taxon>
        <taxon>Bacillota</taxon>
        <taxon>Bacilli</taxon>
        <taxon>Bacillales</taxon>
        <taxon>Paenibacillaceae</taxon>
        <taxon>Paenibacillus</taxon>
    </lineage>
</organism>
<dbReference type="InterPro" id="IPR004183">
    <property type="entry name" value="Xdiol_dOase_suB"/>
</dbReference>
<proteinExistence type="inferred from homology"/>
<keyword evidence="4" id="KW-0862">Zinc</keyword>
<comment type="similarity">
    <text evidence="2">Belongs to the DODA-type extradiol aromatic ring-opening dioxygenase family.</text>
</comment>
<gene>
    <name evidence="7" type="ORF">L0M14_24160</name>
</gene>
<dbReference type="Proteomes" id="UP001649230">
    <property type="component" value="Chromosome"/>
</dbReference>
<evidence type="ECO:0000256" key="4">
    <source>
        <dbReference type="ARBA" id="ARBA00022833"/>
    </source>
</evidence>
<name>A0ABY3SGS2_9BACL</name>
<dbReference type="PIRSF" id="PIRSF006157">
    <property type="entry name" value="Doxgns_DODA"/>
    <property type="match status" value="1"/>
</dbReference>
<dbReference type="SUPFAM" id="SSF53213">
    <property type="entry name" value="LigB-like"/>
    <property type="match status" value="1"/>
</dbReference>
<dbReference type="Pfam" id="PF02900">
    <property type="entry name" value="LigB"/>
    <property type="match status" value="1"/>
</dbReference>
<evidence type="ECO:0000256" key="3">
    <source>
        <dbReference type="ARBA" id="ARBA00022723"/>
    </source>
</evidence>
<reference evidence="7 8" key="1">
    <citation type="journal article" date="2024" name="Int. J. Syst. Evol. Microbiol.">
        <title>Paenibacillus hexagrammi sp. nov., a novel bacterium isolated from the gut content of Hexagrammos agrammus.</title>
        <authorList>
            <person name="Jung H.K."/>
            <person name="Kim D.G."/>
            <person name="Zin H."/>
            <person name="Park J."/>
            <person name="Jung H."/>
            <person name="Kim Y.O."/>
            <person name="Kong H.J."/>
            <person name="Kim J.W."/>
            <person name="Kim Y.S."/>
        </authorList>
    </citation>
    <scope>NUCLEOTIDE SEQUENCE [LARGE SCALE GENOMIC DNA]</scope>
    <source>
        <strain evidence="7 8">YPD9-1</strain>
    </source>
</reference>
<evidence type="ECO:0000256" key="5">
    <source>
        <dbReference type="ARBA" id="ARBA00023002"/>
    </source>
</evidence>
<evidence type="ECO:0000259" key="6">
    <source>
        <dbReference type="Pfam" id="PF02900"/>
    </source>
</evidence>
<keyword evidence="5" id="KW-0560">Oxidoreductase</keyword>
<dbReference type="PANTHER" id="PTHR30096">
    <property type="entry name" value="4,5-DOPA DIOXYGENASE EXTRADIOL-LIKE PROTEIN"/>
    <property type="match status" value="1"/>
</dbReference>
<protein>
    <submittedName>
        <fullName evidence="7">Dioxygenase</fullName>
    </submittedName>
</protein>
<evidence type="ECO:0000256" key="2">
    <source>
        <dbReference type="ARBA" id="ARBA00007581"/>
    </source>
</evidence>
<sequence>MLPSFYMAHGAPSLAIEEHAYTDFLKILASQLPKPEAIVVFSAHWESAIQQIGAAVRPETIYDFSGFSKELYEITYPAKGSLPLSLHIKSLFEAEGIACEINDQRGLDHGVWALLHILYPDADIPVVPLSVNPNLAMEEHYRIGSAVAKLKEHNVLIVGSGGTVHNLRKLDRSAIKPQRWAVQFDEWLAEQLETWNLEALFDYMNRAPFAKEAVPTREHLVPLLLAMGAAEPNDRAKLLHRSYQMGTLSLSCWMFGAEEEKG</sequence>
<dbReference type="RefSeq" id="WP_235119028.1">
    <property type="nucleotide sequence ID" value="NZ_CP090978.1"/>
</dbReference>
<feature type="domain" description="Extradiol ring-cleavage dioxygenase class III enzyme subunit B" evidence="6">
    <location>
        <begin position="19"/>
        <end position="247"/>
    </location>
</feature>
<evidence type="ECO:0000313" key="7">
    <source>
        <dbReference type="EMBL" id="UJF32683.1"/>
    </source>
</evidence>
<comment type="cofactor">
    <cofactor evidence="1">
        <name>Zn(2+)</name>
        <dbReference type="ChEBI" id="CHEBI:29105"/>
    </cofactor>
</comment>
<keyword evidence="8" id="KW-1185">Reference proteome</keyword>
<dbReference type="InterPro" id="IPR014436">
    <property type="entry name" value="Extradiol_dOase_DODA"/>
</dbReference>